<name>A0A9P4YXN6_9HYPO</name>
<dbReference type="AlphaFoldDB" id="A0A9P4YXN6"/>
<dbReference type="InterPro" id="IPR000073">
    <property type="entry name" value="AB_hydrolase_1"/>
</dbReference>
<dbReference type="GO" id="GO:0016787">
    <property type="term" value="F:hydrolase activity"/>
    <property type="evidence" value="ECO:0007669"/>
    <property type="project" value="UniProtKB-KW"/>
</dbReference>
<dbReference type="OrthoDB" id="8119704at2759"/>
<proteinExistence type="predicted"/>
<feature type="domain" description="AB hydrolase-1" evidence="1">
    <location>
        <begin position="40"/>
        <end position="271"/>
    </location>
</feature>
<evidence type="ECO:0000313" key="3">
    <source>
        <dbReference type="Proteomes" id="UP000749293"/>
    </source>
</evidence>
<dbReference type="InterPro" id="IPR050471">
    <property type="entry name" value="AB_hydrolase"/>
</dbReference>
<evidence type="ECO:0000259" key="1">
    <source>
        <dbReference type="Pfam" id="PF12697"/>
    </source>
</evidence>
<dbReference type="Proteomes" id="UP000749293">
    <property type="component" value="Unassembled WGS sequence"/>
</dbReference>
<accession>A0A9P4YXN6</accession>
<protein>
    <submittedName>
        <fullName evidence="2">Alpha/beta hydrolase fold</fullName>
    </submittedName>
</protein>
<keyword evidence="3" id="KW-1185">Reference proteome</keyword>
<organism evidence="2 3">
    <name type="scientific">Geosmithia morbida</name>
    <dbReference type="NCBI Taxonomy" id="1094350"/>
    <lineage>
        <taxon>Eukaryota</taxon>
        <taxon>Fungi</taxon>
        <taxon>Dikarya</taxon>
        <taxon>Ascomycota</taxon>
        <taxon>Pezizomycotina</taxon>
        <taxon>Sordariomycetes</taxon>
        <taxon>Hypocreomycetidae</taxon>
        <taxon>Hypocreales</taxon>
        <taxon>Bionectriaceae</taxon>
        <taxon>Geosmithia</taxon>
    </lineage>
</organism>
<dbReference type="PANTHER" id="PTHR43433">
    <property type="entry name" value="HYDROLASE, ALPHA/BETA FOLD FAMILY PROTEIN"/>
    <property type="match status" value="1"/>
</dbReference>
<comment type="caution">
    <text evidence="2">The sequence shown here is derived from an EMBL/GenBank/DDBJ whole genome shotgun (WGS) entry which is preliminary data.</text>
</comment>
<dbReference type="RefSeq" id="XP_035323407.1">
    <property type="nucleotide sequence ID" value="XM_035467395.1"/>
</dbReference>
<sequence>MAMFEDAETRFVTVGDIKFAYRQLGREYGVPLMLLMHFRGTMDDWDPALVDPLAQARPVLLIDNAGVGRSGGEVPKSLTTWAQHYVDVTSALGIQQVDVMGFSMGGCVAQLVALNAPRGMVRRLVLCGTTPSTGEGVTKAPLGPFNRLKAASTAAQHRNAFLDGFFTKSKRSRAAGIASWNRIADARQHRVAMTPNAVHRQAVAFARFMDPNMPHEGTYDRFQELTLPVLVANGCDDLLLPTENSILMWKMLRHAGAHLHLYPDSGHGFLYQYAGHFAKLINDFLEQPDERHTSSRL</sequence>
<keyword evidence="2" id="KW-0378">Hydrolase</keyword>
<evidence type="ECO:0000313" key="2">
    <source>
        <dbReference type="EMBL" id="KAF4124755.1"/>
    </source>
</evidence>
<gene>
    <name evidence="2" type="ORF">GMORB2_5421</name>
</gene>
<reference evidence="2" key="1">
    <citation type="submission" date="2020-03" db="EMBL/GenBank/DDBJ databases">
        <title>Site-based positive gene gene selection in Geosmithia morbida across the United States reveals a broad range of putative effectors and factors for local host and environmental adapation.</title>
        <authorList>
            <person name="Onufrak A."/>
            <person name="Murdoch R.W."/>
            <person name="Gazis R."/>
            <person name="Huff M."/>
            <person name="Staton M."/>
            <person name="Klingeman W."/>
            <person name="Hadziabdic D."/>
        </authorList>
    </citation>
    <scope>NUCLEOTIDE SEQUENCE</scope>
    <source>
        <strain evidence="2">1262</strain>
    </source>
</reference>
<dbReference type="Pfam" id="PF12697">
    <property type="entry name" value="Abhydrolase_6"/>
    <property type="match status" value="1"/>
</dbReference>
<dbReference type="InterPro" id="IPR029058">
    <property type="entry name" value="AB_hydrolase_fold"/>
</dbReference>
<dbReference type="PANTHER" id="PTHR43433:SF5">
    <property type="entry name" value="AB HYDROLASE-1 DOMAIN-CONTAINING PROTEIN"/>
    <property type="match status" value="1"/>
</dbReference>
<dbReference type="EMBL" id="JAANYQ010000004">
    <property type="protein sequence ID" value="KAF4124755.1"/>
    <property type="molecule type" value="Genomic_DNA"/>
</dbReference>
<dbReference type="GeneID" id="55971649"/>
<dbReference type="SUPFAM" id="SSF53474">
    <property type="entry name" value="alpha/beta-Hydrolases"/>
    <property type="match status" value="1"/>
</dbReference>
<dbReference type="Gene3D" id="3.40.50.1820">
    <property type="entry name" value="alpha/beta hydrolase"/>
    <property type="match status" value="1"/>
</dbReference>